<keyword evidence="1" id="KW-0812">Transmembrane</keyword>
<sequence length="110" mass="12759">MSHVASSSIHYHRRYLSSFLCDLFRDVTLSFILFLSVHLYVHPKEACTENSFSPRSSFFYHPLEPVCISLSPSYLFFLCVVCVCIFLALLCRLFISPSSRFKTFLFSLRA</sequence>
<evidence type="ECO:0000313" key="2">
    <source>
        <dbReference type="EMBL" id="PHJ14819.1"/>
    </source>
</evidence>
<protein>
    <recommendedName>
        <fullName evidence="4">Transmembrane protein</fullName>
    </recommendedName>
</protein>
<dbReference type="AlphaFoldDB" id="A0A2C6KBI2"/>
<dbReference type="RefSeq" id="XP_067916554.1">
    <property type="nucleotide sequence ID" value="XM_068071470.1"/>
</dbReference>
<evidence type="ECO:0000256" key="1">
    <source>
        <dbReference type="SAM" id="Phobius"/>
    </source>
</evidence>
<keyword evidence="1" id="KW-0472">Membrane</keyword>
<keyword evidence="3" id="KW-1185">Reference proteome</keyword>
<evidence type="ECO:0000313" key="3">
    <source>
        <dbReference type="Proteomes" id="UP000221165"/>
    </source>
</evidence>
<name>A0A2C6KBI2_9APIC</name>
<dbReference type="GeneID" id="94434681"/>
<gene>
    <name evidence="2" type="ORF">CSUI_011371</name>
</gene>
<dbReference type="VEuPathDB" id="ToxoDB:CSUI_011371"/>
<evidence type="ECO:0008006" key="4">
    <source>
        <dbReference type="Google" id="ProtNLM"/>
    </source>
</evidence>
<proteinExistence type="predicted"/>
<accession>A0A2C6KBI2</accession>
<keyword evidence="1" id="KW-1133">Transmembrane helix</keyword>
<reference evidence="2 3" key="1">
    <citation type="journal article" date="2017" name="Int. J. Parasitol.">
        <title>The genome of the protozoan parasite Cystoisospora suis and a reverse vaccinology approach to identify vaccine candidates.</title>
        <authorList>
            <person name="Palmieri N."/>
            <person name="Shrestha A."/>
            <person name="Ruttkowski B."/>
            <person name="Beck T."/>
            <person name="Vogl C."/>
            <person name="Tomley F."/>
            <person name="Blake D.P."/>
            <person name="Joachim A."/>
        </authorList>
    </citation>
    <scope>NUCLEOTIDE SEQUENCE [LARGE SCALE GENOMIC DNA]</scope>
    <source>
        <strain evidence="2 3">Wien I</strain>
    </source>
</reference>
<comment type="caution">
    <text evidence="2">The sequence shown here is derived from an EMBL/GenBank/DDBJ whole genome shotgun (WGS) entry which is preliminary data.</text>
</comment>
<feature type="transmembrane region" description="Helical" evidence="1">
    <location>
        <begin position="74"/>
        <end position="95"/>
    </location>
</feature>
<organism evidence="2 3">
    <name type="scientific">Cystoisospora suis</name>
    <dbReference type="NCBI Taxonomy" id="483139"/>
    <lineage>
        <taxon>Eukaryota</taxon>
        <taxon>Sar</taxon>
        <taxon>Alveolata</taxon>
        <taxon>Apicomplexa</taxon>
        <taxon>Conoidasida</taxon>
        <taxon>Coccidia</taxon>
        <taxon>Eucoccidiorida</taxon>
        <taxon>Eimeriorina</taxon>
        <taxon>Sarcocystidae</taxon>
        <taxon>Cystoisospora</taxon>
    </lineage>
</organism>
<dbReference type="EMBL" id="MIGC01011100">
    <property type="protein sequence ID" value="PHJ14819.1"/>
    <property type="molecule type" value="Genomic_DNA"/>
</dbReference>
<dbReference type="Proteomes" id="UP000221165">
    <property type="component" value="Unassembled WGS sequence"/>
</dbReference>